<dbReference type="AlphaFoldDB" id="A0A0E9RBI3"/>
<reference evidence="2" key="1">
    <citation type="submission" date="2014-11" db="EMBL/GenBank/DDBJ databases">
        <authorList>
            <person name="Amaro Gonzalez C."/>
        </authorList>
    </citation>
    <scope>NUCLEOTIDE SEQUENCE</scope>
</reference>
<organism evidence="2">
    <name type="scientific">Anguilla anguilla</name>
    <name type="common">European freshwater eel</name>
    <name type="synonym">Muraena anguilla</name>
    <dbReference type="NCBI Taxonomy" id="7936"/>
    <lineage>
        <taxon>Eukaryota</taxon>
        <taxon>Metazoa</taxon>
        <taxon>Chordata</taxon>
        <taxon>Craniata</taxon>
        <taxon>Vertebrata</taxon>
        <taxon>Euteleostomi</taxon>
        <taxon>Actinopterygii</taxon>
        <taxon>Neopterygii</taxon>
        <taxon>Teleostei</taxon>
        <taxon>Anguilliformes</taxon>
        <taxon>Anguillidae</taxon>
        <taxon>Anguilla</taxon>
    </lineage>
</organism>
<reference evidence="2" key="2">
    <citation type="journal article" date="2015" name="Fish Shellfish Immunol.">
        <title>Early steps in the European eel (Anguilla anguilla)-Vibrio vulnificus interaction in the gills: Role of the RtxA13 toxin.</title>
        <authorList>
            <person name="Callol A."/>
            <person name="Pajuelo D."/>
            <person name="Ebbesson L."/>
            <person name="Teles M."/>
            <person name="MacKenzie S."/>
            <person name="Amaro C."/>
        </authorList>
    </citation>
    <scope>NUCLEOTIDE SEQUENCE</scope>
</reference>
<name>A0A0E9RBI3_ANGAN</name>
<proteinExistence type="predicted"/>
<sequence>MVQTELPTTVLHHNGPNRTSLPTRVLLDNGKAATLSFMGSHYDPLGSGRVTCDTLW</sequence>
<evidence type="ECO:0000313" key="2">
    <source>
        <dbReference type="EMBL" id="JAH25820.1"/>
    </source>
</evidence>
<accession>A0A0E9RBI3</accession>
<dbReference type="EMBL" id="GBXM01082757">
    <property type="protein sequence ID" value="JAH25820.1"/>
    <property type="molecule type" value="Transcribed_RNA"/>
</dbReference>
<feature type="region of interest" description="Disordered" evidence="1">
    <location>
        <begin position="1"/>
        <end position="23"/>
    </location>
</feature>
<evidence type="ECO:0000256" key="1">
    <source>
        <dbReference type="SAM" id="MobiDB-lite"/>
    </source>
</evidence>
<protein>
    <submittedName>
        <fullName evidence="2">Uncharacterized protein</fullName>
    </submittedName>
</protein>